<dbReference type="AlphaFoldDB" id="A0A166WEF6"/>
<dbReference type="InterPro" id="IPR041504">
    <property type="entry name" value="AidB_N"/>
</dbReference>
<dbReference type="InterPro" id="IPR009075">
    <property type="entry name" value="AcylCo_DH/oxidase_C"/>
</dbReference>
<gene>
    <name evidence="8" type="ORF">FIBSPDRAFT_906924</name>
</gene>
<dbReference type="Pfam" id="PF02770">
    <property type="entry name" value="Acyl-CoA_dh_M"/>
    <property type="match status" value="1"/>
</dbReference>
<comment type="cofactor">
    <cofactor evidence="4">
        <name>FAD</name>
        <dbReference type="ChEBI" id="CHEBI:57692"/>
    </cofactor>
</comment>
<dbReference type="OrthoDB" id="10251155at2759"/>
<dbReference type="Pfam" id="PF18158">
    <property type="entry name" value="AidB_N"/>
    <property type="match status" value="1"/>
</dbReference>
<dbReference type="InterPro" id="IPR052904">
    <property type="entry name" value="Acyl-CoA_dehydrogenase-like"/>
</dbReference>
<keyword evidence="9" id="KW-1185">Reference proteome</keyword>
<dbReference type="InterPro" id="IPR009100">
    <property type="entry name" value="AcylCoA_DH/oxidase_NM_dom_sf"/>
</dbReference>
<evidence type="ECO:0000313" key="8">
    <source>
        <dbReference type="EMBL" id="KZP33678.1"/>
    </source>
</evidence>
<evidence type="ECO:0000259" key="6">
    <source>
        <dbReference type="Pfam" id="PF02770"/>
    </source>
</evidence>
<keyword evidence="3 4" id="KW-0274">FAD</keyword>
<dbReference type="EMBL" id="KV417482">
    <property type="protein sequence ID" value="KZP33678.1"/>
    <property type="molecule type" value="Genomic_DNA"/>
</dbReference>
<evidence type="ECO:0000259" key="7">
    <source>
        <dbReference type="Pfam" id="PF18158"/>
    </source>
</evidence>
<dbReference type="PANTHER" id="PTHR42707">
    <property type="entry name" value="ACYL-COA DEHYDROGENASE"/>
    <property type="match status" value="1"/>
</dbReference>
<dbReference type="GO" id="GO:0003995">
    <property type="term" value="F:acyl-CoA dehydrogenase activity"/>
    <property type="evidence" value="ECO:0007669"/>
    <property type="project" value="TreeGrafter"/>
</dbReference>
<name>A0A166WEF6_9AGAM</name>
<evidence type="ECO:0000313" key="9">
    <source>
        <dbReference type="Proteomes" id="UP000076532"/>
    </source>
</evidence>
<protein>
    <submittedName>
        <fullName evidence="8">Acyl-CoA dehydrogenase NM domain-like protein</fullName>
    </submittedName>
</protein>
<keyword evidence="4" id="KW-0560">Oxidoreductase</keyword>
<reference evidence="8 9" key="1">
    <citation type="journal article" date="2016" name="Mol. Biol. Evol.">
        <title>Comparative Genomics of Early-Diverging Mushroom-Forming Fungi Provides Insights into the Origins of Lignocellulose Decay Capabilities.</title>
        <authorList>
            <person name="Nagy L.G."/>
            <person name="Riley R."/>
            <person name="Tritt A."/>
            <person name="Adam C."/>
            <person name="Daum C."/>
            <person name="Floudas D."/>
            <person name="Sun H."/>
            <person name="Yadav J.S."/>
            <person name="Pangilinan J."/>
            <person name="Larsson K.H."/>
            <person name="Matsuura K."/>
            <person name="Barry K."/>
            <person name="Labutti K."/>
            <person name="Kuo R."/>
            <person name="Ohm R.A."/>
            <person name="Bhattacharya S.S."/>
            <person name="Shirouzu T."/>
            <person name="Yoshinaga Y."/>
            <person name="Martin F.M."/>
            <person name="Grigoriev I.V."/>
            <person name="Hibbett D.S."/>
        </authorList>
    </citation>
    <scope>NUCLEOTIDE SEQUENCE [LARGE SCALE GENOMIC DNA]</scope>
    <source>
        <strain evidence="8 9">CBS 109695</strain>
    </source>
</reference>
<evidence type="ECO:0000259" key="5">
    <source>
        <dbReference type="Pfam" id="PF00441"/>
    </source>
</evidence>
<evidence type="ECO:0000256" key="4">
    <source>
        <dbReference type="RuleBase" id="RU362125"/>
    </source>
</evidence>
<dbReference type="SUPFAM" id="SSF56645">
    <property type="entry name" value="Acyl-CoA dehydrogenase NM domain-like"/>
    <property type="match status" value="1"/>
</dbReference>
<dbReference type="InterPro" id="IPR006091">
    <property type="entry name" value="Acyl-CoA_Oxase/DH_mid-dom"/>
</dbReference>
<dbReference type="Pfam" id="PF00441">
    <property type="entry name" value="Acyl-CoA_dh_1"/>
    <property type="match status" value="1"/>
</dbReference>
<accession>A0A166WEF6</accession>
<evidence type="ECO:0000256" key="1">
    <source>
        <dbReference type="ARBA" id="ARBA00009347"/>
    </source>
</evidence>
<organism evidence="8 9">
    <name type="scientific">Athelia psychrophila</name>
    <dbReference type="NCBI Taxonomy" id="1759441"/>
    <lineage>
        <taxon>Eukaryota</taxon>
        <taxon>Fungi</taxon>
        <taxon>Dikarya</taxon>
        <taxon>Basidiomycota</taxon>
        <taxon>Agaricomycotina</taxon>
        <taxon>Agaricomycetes</taxon>
        <taxon>Agaricomycetidae</taxon>
        <taxon>Atheliales</taxon>
        <taxon>Atheliaceae</taxon>
        <taxon>Athelia</taxon>
    </lineage>
</organism>
<dbReference type="STRING" id="436010.A0A166WEF6"/>
<dbReference type="Gene3D" id="2.40.110.20">
    <property type="match status" value="1"/>
</dbReference>
<dbReference type="Proteomes" id="UP000076532">
    <property type="component" value="Unassembled WGS sequence"/>
</dbReference>
<evidence type="ECO:0000256" key="2">
    <source>
        <dbReference type="ARBA" id="ARBA00022630"/>
    </source>
</evidence>
<proteinExistence type="inferred from homology"/>
<dbReference type="PANTHER" id="PTHR42707:SF2">
    <property type="entry name" value="ACD11 DEHYDROGENASE"/>
    <property type="match status" value="1"/>
</dbReference>
<dbReference type="Gene3D" id="1.20.140.10">
    <property type="entry name" value="Butyryl-CoA Dehydrogenase, subunit A, domain 3"/>
    <property type="match status" value="1"/>
</dbReference>
<evidence type="ECO:0000256" key="3">
    <source>
        <dbReference type="ARBA" id="ARBA00022827"/>
    </source>
</evidence>
<comment type="similarity">
    <text evidence="1 4">Belongs to the acyl-CoA dehydrogenase family.</text>
</comment>
<dbReference type="Gene3D" id="6.10.250.600">
    <property type="match status" value="1"/>
</dbReference>
<sequence length="584" mass="64176">MQLVEFLVSTNVGKALRIMSWKTASKVSILQEIEPDLVRLGRDVLTIVRDLASRASPPTLVQYDQWGERVDDLQTSEAWRDLKELAQREGIPGVFYERKYGEYSRVYGFAKVLLLVADSQDIFCPMSMTDGSARVLELFGNPASKRDVLPRLISRDPSYAFTSGQWMTERPGGSDVSQTETKATATGVTSALGPEYKLDGFKWFSSATDSNISIALARTGDPALGSRSLSLFLVPLRVPLLPNPAQPAPNAVSNGILVHRLKNKIGTHPLPTAELSLNNTTAYLIGTPNQGVKNITPVLNITRVYSAVSSVSYLRKCMAISSAYANVRTVNGGKQLLRDTPLHISQLANISLTYRALTHLTFGVIHLLGKTENGTASREEQGRLRILTPILKAFAAEKCCAAMEDAMTTLGGQGYMEENGFGRAIRDALVEKIWEGTTTVLALDLVRAARDQQTMDYFHTWARNTLSSSAALELELETALVQVKSGLDELSTAYQAPIPTLLPRPALILFGYISASLYLLEHTIWSHSSKEPGHETDKEVFKRWALESGMVGAIDDVKRARSAGRERVAMDLEIVYGKEAKARL</sequence>
<dbReference type="SUPFAM" id="SSF47203">
    <property type="entry name" value="Acyl-CoA dehydrogenase C-terminal domain-like"/>
    <property type="match status" value="1"/>
</dbReference>
<keyword evidence="2 4" id="KW-0285">Flavoprotein</keyword>
<dbReference type="InterPro" id="IPR036250">
    <property type="entry name" value="AcylCo_DH-like_C"/>
</dbReference>
<feature type="domain" description="Adaptive response protein AidB N-terminal" evidence="7">
    <location>
        <begin position="49"/>
        <end position="155"/>
    </location>
</feature>
<feature type="domain" description="Acyl-CoA oxidase/dehydrogenase middle" evidence="6">
    <location>
        <begin position="165"/>
        <end position="279"/>
    </location>
</feature>
<feature type="domain" description="Acyl-CoA dehydrogenase/oxidase C-terminal" evidence="5">
    <location>
        <begin position="289"/>
        <end position="447"/>
    </location>
</feature>